<organism evidence="1 2">
    <name type="scientific">Brachionus plicatilis</name>
    <name type="common">Marine rotifer</name>
    <name type="synonym">Brachionus muelleri</name>
    <dbReference type="NCBI Taxonomy" id="10195"/>
    <lineage>
        <taxon>Eukaryota</taxon>
        <taxon>Metazoa</taxon>
        <taxon>Spiralia</taxon>
        <taxon>Gnathifera</taxon>
        <taxon>Rotifera</taxon>
        <taxon>Eurotatoria</taxon>
        <taxon>Monogononta</taxon>
        <taxon>Pseudotrocha</taxon>
        <taxon>Ploima</taxon>
        <taxon>Brachionidae</taxon>
        <taxon>Brachionus</taxon>
    </lineage>
</organism>
<sequence>MRLLLNLNFFGFNLIVNLKKKIKISFLMSSLAKILENQFNATPEDVKTIKMFFNITKLKKKIISNIFIWICIQIKFESKKK</sequence>
<evidence type="ECO:0000313" key="2">
    <source>
        <dbReference type="Proteomes" id="UP000276133"/>
    </source>
</evidence>
<proteinExistence type="predicted"/>
<dbReference type="AlphaFoldDB" id="A0A3M7RM56"/>
<dbReference type="EMBL" id="REGN01003094">
    <property type="protein sequence ID" value="RNA24584.1"/>
    <property type="molecule type" value="Genomic_DNA"/>
</dbReference>
<gene>
    <name evidence="1" type="ORF">BpHYR1_051560</name>
</gene>
<protein>
    <submittedName>
        <fullName evidence="1">Uncharacterized protein</fullName>
    </submittedName>
</protein>
<comment type="caution">
    <text evidence="1">The sequence shown here is derived from an EMBL/GenBank/DDBJ whole genome shotgun (WGS) entry which is preliminary data.</text>
</comment>
<dbReference type="Proteomes" id="UP000276133">
    <property type="component" value="Unassembled WGS sequence"/>
</dbReference>
<keyword evidence="2" id="KW-1185">Reference proteome</keyword>
<name>A0A3M7RM56_BRAPC</name>
<accession>A0A3M7RM56</accession>
<reference evidence="1 2" key="1">
    <citation type="journal article" date="2018" name="Sci. Rep.">
        <title>Genomic signatures of local adaptation to the degree of environmental predictability in rotifers.</title>
        <authorList>
            <person name="Franch-Gras L."/>
            <person name="Hahn C."/>
            <person name="Garcia-Roger E.M."/>
            <person name="Carmona M.J."/>
            <person name="Serra M."/>
            <person name="Gomez A."/>
        </authorList>
    </citation>
    <scope>NUCLEOTIDE SEQUENCE [LARGE SCALE GENOMIC DNA]</scope>
    <source>
        <strain evidence="1">HYR1</strain>
    </source>
</reference>
<evidence type="ECO:0000313" key="1">
    <source>
        <dbReference type="EMBL" id="RNA24584.1"/>
    </source>
</evidence>